<dbReference type="EMBL" id="BK032577">
    <property type="protein sequence ID" value="DAF49081.1"/>
    <property type="molecule type" value="Genomic_DNA"/>
</dbReference>
<organism evidence="1">
    <name type="scientific">Siphoviridae sp. ctnpt50</name>
    <dbReference type="NCBI Taxonomy" id="2827941"/>
    <lineage>
        <taxon>Viruses</taxon>
        <taxon>Duplodnaviria</taxon>
        <taxon>Heunggongvirae</taxon>
        <taxon>Uroviricota</taxon>
        <taxon>Caudoviricetes</taxon>
    </lineage>
</organism>
<accession>A0A8S5SDP3</accession>
<protein>
    <submittedName>
        <fullName evidence="1">Uncharacterized protein</fullName>
    </submittedName>
</protein>
<reference evidence="1" key="1">
    <citation type="journal article" date="2021" name="Proc. Natl. Acad. Sci. U.S.A.">
        <title>A Catalog of Tens of Thousands of Viruses from Human Metagenomes Reveals Hidden Associations with Chronic Diseases.</title>
        <authorList>
            <person name="Tisza M.J."/>
            <person name="Buck C.B."/>
        </authorList>
    </citation>
    <scope>NUCLEOTIDE SEQUENCE</scope>
    <source>
        <strain evidence="1">Ctnpt50</strain>
    </source>
</reference>
<name>A0A8S5SDP3_9CAUD</name>
<evidence type="ECO:0000313" key="1">
    <source>
        <dbReference type="EMBL" id="DAF49081.1"/>
    </source>
</evidence>
<sequence>MKTIKIESSFWVGDIVYGIVAKPITNLVYEIEW</sequence>
<proteinExistence type="predicted"/>